<dbReference type="SUPFAM" id="SSF46785">
    <property type="entry name" value="Winged helix' DNA-binding domain"/>
    <property type="match status" value="1"/>
</dbReference>
<dbReference type="InterPro" id="IPR036390">
    <property type="entry name" value="WH_DNA-bd_sf"/>
</dbReference>
<evidence type="ECO:0000256" key="3">
    <source>
        <dbReference type="ARBA" id="ARBA00023125"/>
    </source>
</evidence>
<dbReference type="InterPro" id="IPR036388">
    <property type="entry name" value="WH-like_DNA-bd_sf"/>
</dbReference>
<comment type="similarity">
    <text evidence="1">Belongs to the BlaI transcriptional regulatory family.</text>
</comment>
<dbReference type="RefSeq" id="WP_202953270.1">
    <property type="nucleotide sequence ID" value="NZ_JAPCID010000038.1"/>
</dbReference>
<keyword evidence="6" id="KW-1185">Reference proteome</keyword>
<protein>
    <submittedName>
        <fullName evidence="5">BlaI/MecI/CopY family transcriptional regulator</fullName>
    </submittedName>
</protein>
<evidence type="ECO:0000313" key="6">
    <source>
        <dbReference type="Proteomes" id="UP001147700"/>
    </source>
</evidence>
<accession>A0ABT4RPC5</accession>
<evidence type="ECO:0000256" key="4">
    <source>
        <dbReference type="ARBA" id="ARBA00023163"/>
    </source>
</evidence>
<dbReference type="Proteomes" id="UP001147700">
    <property type="component" value="Unassembled WGS sequence"/>
</dbReference>
<keyword evidence="2" id="KW-0805">Transcription regulation</keyword>
<dbReference type="InterPro" id="IPR005650">
    <property type="entry name" value="BlaI_family"/>
</dbReference>
<gene>
    <name evidence="5" type="ORF">OJ962_23130</name>
</gene>
<evidence type="ECO:0000256" key="2">
    <source>
        <dbReference type="ARBA" id="ARBA00023015"/>
    </source>
</evidence>
<dbReference type="Pfam" id="PF03965">
    <property type="entry name" value="Penicillinase_R"/>
    <property type="match status" value="1"/>
</dbReference>
<keyword evidence="3" id="KW-0238">DNA-binding</keyword>
<dbReference type="EMBL" id="JAPCID010000038">
    <property type="protein sequence ID" value="MDA0140411.1"/>
    <property type="molecule type" value="Genomic_DNA"/>
</dbReference>
<organism evidence="5 6">
    <name type="scientific">Solirubrobacter deserti</name>
    <dbReference type="NCBI Taxonomy" id="2282478"/>
    <lineage>
        <taxon>Bacteria</taxon>
        <taxon>Bacillati</taxon>
        <taxon>Actinomycetota</taxon>
        <taxon>Thermoleophilia</taxon>
        <taxon>Solirubrobacterales</taxon>
        <taxon>Solirubrobacteraceae</taxon>
        <taxon>Solirubrobacter</taxon>
    </lineage>
</organism>
<reference evidence="5" key="1">
    <citation type="submission" date="2022-10" db="EMBL/GenBank/DDBJ databases">
        <title>The WGS of Solirubrobacter sp. CPCC 204708.</title>
        <authorList>
            <person name="Jiang Z."/>
        </authorList>
    </citation>
    <scope>NUCLEOTIDE SEQUENCE</scope>
    <source>
        <strain evidence="5">CPCC 204708</strain>
    </source>
</reference>
<evidence type="ECO:0000313" key="5">
    <source>
        <dbReference type="EMBL" id="MDA0140411.1"/>
    </source>
</evidence>
<evidence type="ECO:0000256" key="1">
    <source>
        <dbReference type="ARBA" id="ARBA00011046"/>
    </source>
</evidence>
<keyword evidence="4" id="KW-0804">Transcription</keyword>
<proteinExistence type="inferred from homology"/>
<name>A0ABT4RPC5_9ACTN</name>
<sequence>MAGHPPLHELETKIMAAVWEQGEATVRSVTDALADDPDGPRSYTTILTVMVRLDRKGFLDRRREGKKDVYAAAVDREAYMRARSEVEVDALVDAYGDLALTEFARRFDQLTPAHQRALRRRARGG</sequence>
<dbReference type="Gene3D" id="1.10.10.10">
    <property type="entry name" value="Winged helix-like DNA-binding domain superfamily/Winged helix DNA-binding domain"/>
    <property type="match status" value="1"/>
</dbReference>
<comment type="caution">
    <text evidence="5">The sequence shown here is derived from an EMBL/GenBank/DDBJ whole genome shotgun (WGS) entry which is preliminary data.</text>
</comment>